<dbReference type="Gene3D" id="1.20.1280.50">
    <property type="match status" value="1"/>
</dbReference>
<gene>
    <name evidence="3" type="ORF">ARALYDRAFT_655250</name>
</gene>
<feature type="compositionally biased region" description="Basic residues" evidence="1">
    <location>
        <begin position="399"/>
        <end position="411"/>
    </location>
</feature>
<dbReference type="Proteomes" id="UP000008694">
    <property type="component" value="Unassembled WGS sequence"/>
</dbReference>
<organism evidence="4">
    <name type="scientific">Arabidopsis lyrata subsp. lyrata</name>
    <name type="common">Lyre-leaved rock-cress</name>
    <dbReference type="NCBI Taxonomy" id="81972"/>
    <lineage>
        <taxon>Eukaryota</taxon>
        <taxon>Viridiplantae</taxon>
        <taxon>Streptophyta</taxon>
        <taxon>Embryophyta</taxon>
        <taxon>Tracheophyta</taxon>
        <taxon>Spermatophyta</taxon>
        <taxon>Magnoliopsida</taxon>
        <taxon>eudicotyledons</taxon>
        <taxon>Gunneridae</taxon>
        <taxon>Pentapetalae</taxon>
        <taxon>rosids</taxon>
        <taxon>malvids</taxon>
        <taxon>Brassicales</taxon>
        <taxon>Brassicaceae</taxon>
        <taxon>Camelineae</taxon>
        <taxon>Arabidopsis</taxon>
    </lineage>
</organism>
<feature type="region of interest" description="Disordered" evidence="1">
    <location>
        <begin position="399"/>
        <end position="424"/>
    </location>
</feature>
<feature type="compositionally biased region" description="Polar residues" evidence="1">
    <location>
        <begin position="280"/>
        <end position="294"/>
    </location>
</feature>
<dbReference type="SUPFAM" id="SSF81383">
    <property type="entry name" value="F-box domain"/>
    <property type="match status" value="1"/>
</dbReference>
<dbReference type="SUPFAM" id="SSF52047">
    <property type="entry name" value="RNI-like"/>
    <property type="match status" value="1"/>
</dbReference>
<protein>
    <submittedName>
        <fullName evidence="3">Predicted protein</fullName>
    </submittedName>
</protein>
<proteinExistence type="predicted"/>
<dbReference type="InterPro" id="IPR053781">
    <property type="entry name" value="F-box_AtFBL13-like"/>
</dbReference>
<dbReference type="AlphaFoldDB" id="D7MWU9"/>
<dbReference type="InterPro" id="IPR055411">
    <property type="entry name" value="LRR_FXL15/At3g58940/PEG3-like"/>
</dbReference>
<feature type="compositionally biased region" description="Basic and acidic residues" evidence="1">
    <location>
        <begin position="413"/>
        <end position="424"/>
    </location>
</feature>
<dbReference type="InterPro" id="IPR032675">
    <property type="entry name" value="LRR_dom_sf"/>
</dbReference>
<dbReference type="Pfam" id="PF00646">
    <property type="entry name" value="F-box"/>
    <property type="match status" value="1"/>
</dbReference>
<evidence type="ECO:0000313" key="3">
    <source>
        <dbReference type="EMBL" id="EFH38983.1"/>
    </source>
</evidence>
<dbReference type="CDD" id="cd22160">
    <property type="entry name" value="F-box_AtFBL13-like"/>
    <property type="match status" value="1"/>
</dbReference>
<dbReference type="Gene3D" id="3.80.10.10">
    <property type="entry name" value="Ribonuclease Inhibitor"/>
    <property type="match status" value="1"/>
</dbReference>
<dbReference type="Gramene" id="Al_scaffold_0211_2">
    <property type="protein sequence ID" value="Al_scaffold_0211_2"/>
    <property type="gene ID" value="Al_scaffold_0211_2"/>
</dbReference>
<evidence type="ECO:0000313" key="4">
    <source>
        <dbReference type="Proteomes" id="UP000008694"/>
    </source>
</evidence>
<dbReference type="InterPro" id="IPR001810">
    <property type="entry name" value="F-box_dom"/>
</dbReference>
<dbReference type="HOGENOM" id="CLU_584434_0_0_1"/>
<dbReference type="Pfam" id="PF24758">
    <property type="entry name" value="LRR_At5g56370"/>
    <property type="match status" value="1"/>
</dbReference>
<feature type="domain" description="F-box" evidence="2">
    <location>
        <begin position="17"/>
        <end position="66"/>
    </location>
</feature>
<evidence type="ECO:0000256" key="1">
    <source>
        <dbReference type="SAM" id="MobiDB-lite"/>
    </source>
</evidence>
<keyword evidence="4" id="KW-1185">Reference proteome</keyword>
<dbReference type="PROSITE" id="PS50181">
    <property type="entry name" value="FBOX"/>
    <property type="match status" value="1"/>
</dbReference>
<dbReference type="EMBL" id="GL348864">
    <property type="protein sequence ID" value="EFH38983.1"/>
    <property type="molecule type" value="Genomic_DNA"/>
</dbReference>
<dbReference type="PANTHER" id="PTHR32212:SF234">
    <property type="entry name" value="F-BOX_LRR-REPEAT PROTEIN 13-LIKE"/>
    <property type="match status" value="1"/>
</dbReference>
<accession>D7MWU9</accession>
<evidence type="ECO:0000259" key="2">
    <source>
        <dbReference type="PROSITE" id="PS50181"/>
    </source>
</evidence>
<reference evidence="4" key="1">
    <citation type="journal article" date="2011" name="Nat. Genet.">
        <title>The Arabidopsis lyrata genome sequence and the basis of rapid genome size change.</title>
        <authorList>
            <person name="Hu T.T."/>
            <person name="Pattyn P."/>
            <person name="Bakker E.G."/>
            <person name="Cao J."/>
            <person name="Cheng J.-F."/>
            <person name="Clark R.M."/>
            <person name="Fahlgren N."/>
            <person name="Fawcett J.A."/>
            <person name="Grimwood J."/>
            <person name="Gundlach H."/>
            <person name="Haberer G."/>
            <person name="Hollister J.D."/>
            <person name="Ossowski S."/>
            <person name="Ottilar R.P."/>
            <person name="Salamov A.A."/>
            <person name="Schneeberger K."/>
            <person name="Spannagl M."/>
            <person name="Wang X."/>
            <person name="Yang L."/>
            <person name="Nasrallah M.E."/>
            <person name="Bergelson J."/>
            <person name="Carrington J.C."/>
            <person name="Gaut B.S."/>
            <person name="Schmutz J."/>
            <person name="Mayer K.F.X."/>
            <person name="Van de Peer Y."/>
            <person name="Grigoriev I.V."/>
            <person name="Nordborg M."/>
            <person name="Weigel D."/>
            <person name="Guo Y.-L."/>
        </authorList>
    </citation>
    <scope>NUCLEOTIDE SEQUENCE [LARGE SCALE GENOMIC DNA]</scope>
    <source>
        <strain evidence="4">cv. MN47</strain>
    </source>
</reference>
<feature type="region of interest" description="Disordered" evidence="1">
    <location>
        <begin position="280"/>
        <end position="308"/>
    </location>
</feature>
<dbReference type="PANTHER" id="PTHR32212">
    <property type="entry name" value="CYCLIN-LIKE F-BOX"/>
    <property type="match status" value="1"/>
</dbReference>
<dbReference type="InterPro" id="IPR036047">
    <property type="entry name" value="F-box-like_dom_sf"/>
</dbReference>
<sequence length="468" mass="52969">MVDSEKPSTILCQRLEEDRISQLPDPLICQILSHLLPKEAVTTSVLSTRWRSLWLLVPNLELYSKEFSDSNAFASFGDKFFHFDRVSCLDKLELAINGNEYTSFIISWIEAAVKRIVSLKLVEAVLGDVEFVSFPRLKTMHLICVWVSKDAAFNKLVSCCPVLEDLLISGCANAPQPLRVHSRSLKRLYIGHCYYSTQVDSVPGVVIDAPHLCCLSILDSTSKSFIINNLEYNAKFDVSVTFCLKVFDEASILSRRGLIRSFLSGILKVRDLTIYWQTFQNPPDPEGTSQTVAEAQNPPDAEDPNSPPPYFKTLIGPKKSYTIKSILKVESIIHGDEDGELEDYSWGEDETGDVAVEYMSRMIKEGHKFKKEDWHGGVENQPLITACLRTKAEKLTAKQKGKAKCKPKMKTKPQGEGKSDGGECSKIHVKNLTAEYIFREVERRNYEHSLKVQEMNYEHSLKGERCVW</sequence>
<name>D7MWU9_ARALL</name>